<gene>
    <name evidence="2" type="ORF">D2V17_07310</name>
</gene>
<dbReference type="OrthoDB" id="9789856at2"/>
<name>A0A3A1P8W8_9SPHN</name>
<feature type="domain" description="ATPase AAA-type core" evidence="1">
    <location>
        <begin position="214"/>
        <end position="434"/>
    </location>
</feature>
<evidence type="ECO:0000313" key="2">
    <source>
        <dbReference type="EMBL" id="RIV88684.1"/>
    </source>
</evidence>
<organism evidence="2 3">
    <name type="scientific">Aurantiacibacter xanthus</name>
    <dbReference type="NCBI Taxonomy" id="1784712"/>
    <lineage>
        <taxon>Bacteria</taxon>
        <taxon>Pseudomonadati</taxon>
        <taxon>Pseudomonadota</taxon>
        <taxon>Alphaproteobacteria</taxon>
        <taxon>Sphingomonadales</taxon>
        <taxon>Erythrobacteraceae</taxon>
        <taxon>Aurantiacibacter</taxon>
    </lineage>
</organism>
<sequence length="447" mass="51132">MEFDQISIVGVFDGADFTLPLQGPPKFLVGPNGSGKTTVIKAVFFAGTGQWDRLASLPINGVEFTGNGRGITVEKADFILFSRIDRLLQTTSRPRSSLNKRFWPETWEEAEKTIRKSRMAQRYPKSVMEQIESEYELLAIVNNFTQRETRDRILYFPTYRRVEKDLKDLVNVDTQEDVFELESGSNLSSQIENRYKQFGEVIGFGGQDIALLIDETAEDIRQKARVALNEHSIGFLEALVSADLSKTRHFRNYLVRADNANQLIDKIQRYAPSTMKVDAIKNEVSRLVQKLKGQPWGRLRQKEDMLLYYLSELHTLVEKVERESRPLLSMVEILNEYLGSTKTASMDAQNNVAIYDNNTKNPLQFEELSSGEKQIVAFFAFLILHENNDDLIVLLDEPELSLSVSWQKKLISDMLKTRRCLTIISATHSPFIIESYPLEHLIALGHE</sequence>
<dbReference type="Pfam" id="PF13304">
    <property type="entry name" value="AAA_21"/>
    <property type="match status" value="1"/>
</dbReference>
<protein>
    <submittedName>
        <fullName evidence="2">ATP-binding protein</fullName>
    </submittedName>
</protein>
<comment type="caution">
    <text evidence="2">The sequence shown here is derived from an EMBL/GenBank/DDBJ whole genome shotgun (WGS) entry which is preliminary data.</text>
</comment>
<keyword evidence="3" id="KW-1185">Reference proteome</keyword>
<dbReference type="GO" id="GO:0016887">
    <property type="term" value="F:ATP hydrolysis activity"/>
    <property type="evidence" value="ECO:0007669"/>
    <property type="project" value="InterPro"/>
</dbReference>
<reference evidence="2 3" key="1">
    <citation type="submission" date="2018-08" db="EMBL/GenBank/DDBJ databases">
        <title>Erythrobacter zhengii sp.nov., a bacterium isolated from deep-sea sediment.</title>
        <authorList>
            <person name="Fang C."/>
            <person name="Wu Y.-H."/>
            <person name="Sun C."/>
            <person name="Wang H."/>
            <person name="Cheng H."/>
            <person name="Meng F.-X."/>
            <person name="Wang C.-S."/>
            <person name="Xu X.-W."/>
        </authorList>
    </citation>
    <scope>NUCLEOTIDE SEQUENCE [LARGE SCALE GENOMIC DNA]</scope>
    <source>
        <strain evidence="2 3">CCTCC AB 2015396</strain>
    </source>
</reference>
<proteinExistence type="predicted"/>
<dbReference type="PANTHER" id="PTHR43581:SF2">
    <property type="entry name" value="EXCINUCLEASE ATPASE SUBUNIT"/>
    <property type="match status" value="1"/>
</dbReference>
<dbReference type="InterPro" id="IPR051396">
    <property type="entry name" value="Bact_Antivir_Def_Nuclease"/>
</dbReference>
<keyword evidence="2" id="KW-0067">ATP-binding</keyword>
<dbReference type="RefSeq" id="WP_119592420.1">
    <property type="nucleotide sequence ID" value="NZ_QXFM01000066.1"/>
</dbReference>
<evidence type="ECO:0000259" key="1">
    <source>
        <dbReference type="Pfam" id="PF13304"/>
    </source>
</evidence>
<dbReference type="InterPro" id="IPR003959">
    <property type="entry name" value="ATPase_AAA_core"/>
</dbReference>
<dbReference type="EMBL" id="QXFM01000066">
    <property type="protein sequence ID" value="RIV88684.1"/>
    <property type="molecule type" value="Genomic_DNA"/>
</dbReference>
<dbReference type="SUPFAM" id="SSF52540">
    <property type="entry name" value="P-loop containing nucleoside triphosphate hydrolases"/>
    <property type="match status" value="1"/>
</dbReference>
<dbReference type="Proteomes" id="UP000265366">
    <property type="component" value="Unassembled WGS sequence"/>
</dbReference>
<dbReference type="AlphaFoldDB" id="A0A3A1P8W8"/>
<dbReference type="PANTHER" id="PTHR43581">
    <property type="entry name" value="ATP/GTP PHOSPHATASE"/>
    <property type="match status" value="1"/>
</dbReference>
<accession>A0A3A1P8W8</accession>
<keyword evidence="2" id="KW-0547">Nucleotide-binding</keyword>
<dbReference type="InterPro" id="IPR027417">
    <property type="entry name" value="P-loop_NTPase"/>
</dbReference>
<evidence type="ECO:0000313" key="3">
    <source>
        <dbReference type="Proteomes" id="UP000265366"/>
    </source>
</evidence>
<dbReference type="GO" id="GO:0005524">
    <property type="term" value="F:ATP binding"/>
    <property type="evidence" value="ECO:0007669"/>
    <property type="project" value="UniProtKB-KW"/>
</dbReference>
<dbReference type="Gene3D" id="3.40.50.300">
    <property type="entry name" value="P-loop containing nucleotide triphosphate hydrolases"/>
    <property type="match status" value="1"/>
</dbReference>